<dbReference type="AlphaFoldDB" id="A0A016TRY4"/>
<reference evidence="2" key="1">
    <citation type="journal article" date="2015" name="Nat. Genet.">
        <title>The genome and transcriptome of the zoonotic hookworm Ancylostoma ceylanicum identify infection-specific gene families.</title>
        <authorList>
            <person name="Schwarz E.M."/>
            <person name="Hu Y."/>
            <person name="Antoshechkin I."/>
            <person name="Miller M.M."/>
            <person name="Sternberg P.W."/>
            <person name="Aroian R.V."/>
        </authorList>
    </citation>
    <scope>NUCLEOTIDE SEQUENCE</scope>
    <source>
        <strain evidence="2">HY135</strain>
    </source>
</reference>
<comment type="caution">
    <text evidence="1">The sequence shown here is derived from an EMBL/GenBank/DDBJ whole genome shotgun (WGS) entry which is preliminary data.</text>
</comment>
<protein>
    <submittedName>
        <fullName evidence="1">Uncharacterized protein</fullName>
    </submittedName>
</protein>
<keyword evidence="2" id="KW-1185">Reference proteome</keyword>
<accession>A0A016TRY4</accession>
<organism evidence="1 2">
    <name type="scientific">Ancylostoma ceylanicum</name>
    <dbReference type="NCBI Taxonomy" id="53326"/>
    <lineage>
        <taxon>Eukaryota</taxon>
        <taxon>Metazoa</taxon>
        <taxon>Ecdysozoa</taxon>
        <taxon>Nematoda</taxon>
        <taxon>Chromadorea</taxon>
        <taxon>Rhabditida</taxon>
        <taxon>Rhabditina</taxon>
        <taxon>Rhabditomorpha</taxon>
        <taxon>Strongyloidea</taxon>
        <taxon>Ancylostomatidae</taxon>
        <taxon>Ancylostomatinae</taxon>
        <taxon>Ancylostoma</taxon>
    </lineage>
</organism>
<gene>
    <name evidence="1" type="primary">Acey_s0083.g1629</name>
    <name evidence="1" type="ORF">Y032_0083g1629</name>
</gene>
<name>A0A016TRY4_9BILA</name>
<sequence length="70" mass="7933">MCASTSNCKTAVLQNSSLIIPSLKCGLTNYEKKENTEVRHIILLQESIQYEENKNKPKSSNHHNEISWSA</sequence>
<dbReference type="Proteomes" id="UP000024635">
    <property type="component" value="Unassembled WGS sequence"/>
</dbReference>
<proteinExistence type="predicted"/>
<evidence type="ECO:0000313" key="1">
    <source>
        <dbReference type="EMBL" id="EYC05173.1"/>
    </source>
</evidence>
<dbReference type="EMBL" id="JARK01001419">
    <property type="protein sequence ID" value="EYC05173.1"/>
    <property type="molecule type" value="Genomic_DNA"/>
</dbReference>
<evidence type="ECO:0000313" key="2">
    <source>
        <dbReference type="Proteomes" id="UP000024635"/>
    </source>
</evidence>